<evidence type="ECO:0000313" key="10">
    <source>
        <dbReference type="Proteomes" id="UP001595772"/>
    </source>
</evidence>
<organism evidence="9 10">
    <name type="scientific">Oceanobacillus longus</name>
    <dbReference type="NCBI Taxonomy" id="930120"/>
    <lineage>
        <taxon>Bacteria</taxon>
        <taxon>Bacillati</taxon>
        <taxon>Bacillota</taxon>
        <taxon>Bacilli</taxon>
        <taxon>Bacillales</taxon>
        <taxon>Bacillaceae</taxon>
        <taxon>Oceanobacillus</taxon>
    </lineage>
</organism>
<dbReference type="PANTHER" id="PTHR33362">
    <property type="entry name" value="SIALIC ACID TRAP TRANSPORTER PERMEASE PROTEIN SIAT-RELATED"/>
    <property type="match status" value="1"/>
</dbReference>
<dbReference type="EMBL" id="JBHSAO010000011">
    <property type="protein sequence ID" value="MFC4025284.1"/>
    <property type="molecule type" value="Genomic_DNA"/>
</dbReference>
<feature type="transmembrane region" description="Helical" evidence="7">
    <location>
        <begin position="173"/>
        <end position="199"/>
    </location>
</feature>
<evidence type="ECO:0000256" key="6">
    <source>
        <dbReference type="ARBA" id="ARBA00023136"/>
    </source>
</evidence>
<feature type="transmembrane region" description="Helical" evidence="7">
    <location>
        <begin position="249"/>
        <end position="267"/>
    </location>
</feature>
<feature type="transmembrane region" description="Helical" evidence="7">
    <location>
        <begin position="364"/>
        <end position="389"/>
    </location>
</feature>
<reference evidence="10" key="1">
    <citation type="journal article" date="2019" name="Int. J. Syst. Evol. Microbiol.">
        <title>The Global Catalogue of Microorganisms (GCM) 10K type strain sequencing project: providing services to taxonomists for standard genome sequencing and annotation.</title>
        <authorList>
            <consortium name="The Broad Institute Genomics Platform"/>
            <consortium name="The Broad Institute Genome Sequencing Center for Infectious Disease"/>
            <person name="Wu L."/>
            <person name="Ma J."/>
        </authorList>
    </citation>
    <scope>NUCLEOTIDE SEQUENCE [LARGE SCALE GENOMIC DNA]</scope>
    <source>
        <strain evidence="10">IBRC-M 10703</strain>
    </source>
</reference>
<evidence type="ECO:0000259" key="8">
    <source>
        <dbReference type="Pfam" id="PF06808"/>
    </source>
</evidence>
<keyword evidence="4 7" id="KW-0812">Transmembrane</keyword>
<dbReference type="Proteomes" id="UP001595772">
    <property type="component" value="Unassembled WGS sequence"/>
</dbReference>
<dbReference type="InterPro" id="IPR010656">
    <property type="entry name" value="DctM"/>
</dbReference>
<comment type="subcellular location">
    <subcellularLocation>
        <location evidence="1">Cell inner membrane</location>
        <topology evidence="1">Multi-pass membrane protein</topology>
    </subcellularLocation>
</comment>
<keyword evidence="3" id="KW-0997">Cell inner membrane</keyword>
<dbReference type="RefSeq" id="WP_379497770.1">
    <property type="nucleotide sequence ID" value="NZ_JBHSAO010000011.1"/>
</dbReference>
<feature type="transmembrane region" description="Helical" evidence="7">
    <location>
        <begin position="101"/>
        <end position="129"/>
    </location>
</feature>
<feature type="transmembrane region" description="Helical" evidence="7">
    <location>
        <begin position="340"/>
        <end position="358"/>
    </location>
</feature>
<accession>A0ABV8H388</accession>
<evidence type="ECO:0000256" key="2">
    <source>
        <dbReference type="ARBA" id="ARBA00022475"/>
    </source>
</evidence>
<feature type="transmembrane region" description="Helical" evidence="7">
    <location>
        <begin position="6"/>
        <end position="39"/>
    </location>
</feature>
<keyword evidence="10" id="KW-1185">Reference proteome</keyword>
<dbReference type="NCBIfam" id="TIGR00786">
    <property type="entry name" value="dctM"/>
    <property type="match status" value="1"/>
</dbReference>
<keyword evidence="6 7" id="KW-0472">Membrane</keyword>
<dbReference type="PIRSF" id="PIRSF006066">
    <property type="entry name" value="HI0050"/>
    <property type="match status" value="1"/>
</dbReference>
<dbReference type="PANTHER" id="PTHR33362:SF5">
    <property type="entry name" value="C4-DICARBOXYLATE TRAP TRANSPORTER LARGE PERMEASE PROTEIN DCTM"/>
    <property type="match status" value="1"/>
</dbReference>
<evidence type="ECO:0000256" key="5">
    <source>
        <dbReference type="ARBA" id="ARBA00022989"/>
    </source>
</evidence>
<proteinExistence type="predicted"/>
<gene>
    <name evidence="9" type="ORF">ACFOUV_15920</name>
</gene>
<evidence type="ECO:0000256" key="1">
    <source>
        <dbReference type="ARBA" id="ARBA00004429"/>
    </source>
</evidence>
<evidence type="ECO:0000313" key="9">
    <source>
        <dbReference type="EMBL" id="MFC4025284.1"/>
    </source>
</evidence>
<feature type="transmembrane region" description="Helical" evidence="7">
    <location>
        <begin position="220"/>
        <end position="243"/>
    </location>
</feature>
<keyword evidence="2" id="KW-1003">Cell membrane</keyword>
<sequence length="434" mass="46587">MSPIVVGIICIILMFVLMFSRVPIAISMAVPGILGAVYLRGMDAVGSMLNTVVWDQSASYIFSTIPLFVLMGELLFAANITKDLFDSFRKWFGGLRGGLGIATIGASSIFAASSGSSIAATGTMGLIATNEMRESNYKDSFAGGTVVAGGTLGVLIPPSTAFIIYGLMADQSIGQLLIAGIIPGVMLTIIYMGIVFLSVTINPSLAPRSDLKFTWKEKFASLKSTIWFIALFVLVIGGMYIGIFSPTESAGIGAAGALTLCLIRGGLTFEKVVTAFSRTLKTTSFMFAIILGAYILNYFLALTRLPIMLAEWITNSGISMYGFLFLIIILYILLGMVMDLVAVMVITMPVFLPTLIAFDFDLIWFGVIVVILIEMAMITPPVGINCFVLKGAVPDLHLGDIFNGAIRFVIGLAILLVLMILFPQIPLFLPGFLM</sequence>
<comment type="caution">
    <text evidence="9">The sequence shown here is derived from an EMBL/GenBank/DDBJ whole genome shotgun (WGS) entry which is preliminary data.</text>
</comment>
<feature type="transmembrane region" description="Helical" evidence="7">
    <location>
        <begin position="401"/>
        <end position="425"/>
    </location>
</feature>
<name>A0ABV8H388_9BACI</name>
<keyword evidence="5 7" id="KW-1133">Transmembrane helix</keyword>
<feature type="transmembrane region" description="Helical" evidence="7">
    <location>
        <begin position="279"/>
        <end position="300"/>
    </location>
</feature>
<feature type="domain" description="TRAP C4-dicarboxylate transport system permease DctM subunit" evidence="8">
    <location>
        <begin position="11"/>
        <end position="425"/>
    </location>
</feature>
<evidence type="ECO:0000256" key="7">
    <source>
        <dbReference type="SAM" id="Phobius"/>
    </source>
</evidence>
<protein>
    <submittedName>
        <fullName evidence="9">TRAP transporter large permease</fullName>
    </submittedName>
</protein>
<evidence type="ECO:0000256" key="4">
    <source>
        <dbReference type="ARBA" id="ARBA00022692"/>
    </source>
</evidence>
<feature type="transmembrane region" description="Helical" evidence="7">
    <location>
        <begin position="141"/>
        <end position="167"/>
    </location>
</feature>
<feature type="transmembrane region" description="Helical" evidence="7">
    <location>
        <begin position="312"/>
        <end position="333"/>
    </location>
</feature>
<feature type="transmembrane region" description="Helical" evidence="7">
    <location>
        <begin position="60"/>
        <end position="81"/>
    </location>
</feature>
<dbReference type="InterPro" id="IPR004681">
    <property type="entry name" value="TRAP_DctM"/>
</dbReference>
<dbReference type="Pfam" id="PF06808">
    <property type="entry name" value="DctM"/>
    <property type="match status" value="1"/>
</dbReference>
<evidence type="ECO:0000256" key="3">
    <source>
        <dbReference type="ARBA" id="ARBA00022519"/>
    </source>
</evidence>